<dbReference type="Proteomes" id="UP000004994">
    <property type="component" value="Chromosome 1"/>
</dbReference>
<dbReference type="InterPro" id="IPR002687">
    <property type="entry name" value="Nop_dom"/>
</dbReference>
<dbReference type="GO" id="GO:0000244">
    <property type="term" value="P:spliceosomal tri-snRNP complex assembly"/>
    <property type="evidence" value="ECO:0007669"/>
    <property type="project" value="InterPro"/>
</dbReference>
<accession>A0A3Q7EL22</accession>
<dbReference type="SMART" id="SM00931">
    <property type="entry name" value="NOSIC"/>
    <property type="match status" value="1"/>
</dbReference>
<dbReference type="PANTHER" id="PTHR13904">
    <property type="entry name" value="PRE-MRNA SPLICING FACTOR PRP31"/>
    <property type="match status" value="1"/>
</dbReference>
<dbReference type="PANTHER" id="PTHR13904:SF2">
    <property type="entry name" value="PRE-MRNA PROCESSING RIBONUCLEOPROTEIN, BINDING REGION_ NOSIC"/>
    <property type="match status" value="1"/>
</dbReference>
<evidence type="ECO:0000313" key="2">
    <source>
        <dbReference type="EnsemblPlants" id="Solyc01g094310.1.1.1"/>
    </source>
</evidence>
<name>A0A3Q7EL22_SOLLC</name>
<dbReference type="Gramene" id="Solyc01g094310.1.1">
    <property type="protein sequence ID" value="Solyc01g094310.1.1.1"/>
    <property type="gene ID" value="Solyc01g094310.1"/>
</dbReference>
<reference evidence="2" key="1">
    <citation type="journal article" date="2012" name="Nature">
        <title>The tomato genome sequence provides insights into fleshy fruit evolution.</title>
        <authorList>
            <consortium name="Tomato Genome Consortium"/>
        </authorList>
    </citation>
    <scope>NUCLEOTIDE SEQUENCE [LARGE SCALE GENOMIC DNA]</scope>
    <source>
        <strain evidence="2">cv. Heinz 1706</strain>
    </source>
</reference>
<dbReference type="InterPro" id="IPR012976">
    <property type="entry name" value="NOSIC"/>
</dbReference>
<dbReference type="STRING" id="4081.A0A3Q7EL22"/>
<dbReference type="InParanoid" id="A0A3Q7EL22"/>
<protein>
    <recommendedName>
        <fullName evidence="1">NOSIC domain-containing protein</fullName>
    </recommendedName>
</protein>
<feature type="domain" description="NOSIC" evidence="1">
    <location>
        <begin position="2"/>
        <end position="51"/>
    </location>
</feature>
<organism evidence="2">
    <name type="scientific">Solanum lycopersicum</name>
    <name type="common">Tomato</name>
    <name type="synonym">Lycopersicon esculentum</name>
    <dbReference type="NCBI Taxonomy" id="4081"/>
    <lineage>
        <taxon>Eukaryota</taxon>
        <taxon>Viridiplantae</taxon>
        <taxon>Streptophyta</taxon>
        <taxon>Embryophyta</taxon>
        <taxon>Tracheophyta</taxon>
        <taxon>Spermatophyta</taxon>
        <taxon>Magnoliopsida</taxon>
        <taxon>eudicotyledons</taxon>
        <taxon>Gunneridae</taxon>
        <taxon>Pentapetalae</taxon>
        <taxon>asterids</taxon>
        <taxon>lamiids</taxon>
        <taxon>Solanales</taxon>
        <taxon>Solanaceae</taxon>
        <taxon>Solanoideae</taxon>
        <taxon>Solaneae</taxon>
        <taxon>Solanum</taxon>
        <taxon>Solanum subgen. Lycopersicon</taxon>
    </lineage>
</organism>
<proteinExistence type="predicted"/>
<dbReference type="InterPro" id="IPR027105">
    <property type="entry name" value="Prp31"/>
</dbReference>
<evidence type="ECO:0000313" key="3">
    <source>
        <dbReference type="Proteomes" id="UP000004994"/>
    </source>
</evidence>
<dbReference type="InterPro" id="IPR036070">
    <property type="entry name" value="Nop_dom_sf"/>
</dbReference>
<keyword evidence="3" id="KW-1185">Reference proteome</keyword>
<dbReference type="PaxDb" id="4081-Solyc01g094310.1.1"/>
<dbReference type="AlphaFoldDB" id="A0A3Q7EL22"/>
<dbReference type="Gene3D" id="1.10.287.4070">
    <property type="match status" value="1"/>
</dbReference>
<reference evidence="2" key="2">
    <citation type="submission" date="2019-01" db="UniProtKB">
        <authorList>
            <consortium name="EnsemblPlants"/>
        </authorList>
    </citation>
    <scope>IDENTIFICATION</scope>
    <source>
        <strain evidence="2">cv. Heinz 1706</strain>
    </source>
</reference>
<dbReference type="Pfam" id="PF01798">
    <property type="entry name" value="Nop"/>
    <property type="match status" value="1"/>
</dbReference>
<dbReference type="SUPFAM" id="SSF89124">
    <property type="entry name" value="Nop domain"/>
    <property type="match status" value="1"/>
</dbReference>
<evidence type="ECO:0000259" key="1">
    <source>
        <dbReference type="SMART" id="SM00931"/>
    </source>
</evidence>
<dbReference type="GO" id="GO:0046540">
    <property type="term" value="C:U4/U6 x U5 tri-snRNP complex"/>
    <property type="evidence" value="ECO:0007669"/>
    <property type="project" value="InterPro"/>
</dbReference>
<sequence>MDCNALLIDIENEISTIHNFIRDQYRLKFPELESLVNHPIDYAGVVKRIGNAMEMTLVDLEGLLPSAVIMVVSVTASTTSGKPLPQDVGSM</sequence>
<dbReference type="EnsemblPlants" id="Solyc01g094310.1.1">
    <property type="protein sequence ID" value="Solyc01g094310.1.1.1"/>
    <property type="gene ID" value="Solyc01g094310.1"/>
</dbReference>